<evidence type="ECO:0000256" key="1">
    <source>
        <dbReference type="SAM" id="Phobius"/>
    </source>
</evidence>
<dbReference type="Proteomes" id="UP000887569">
    <property type="component" value="Unplaced"/>
</dbReference>
<dbReference type="AlphaFoldDB" id="A0A915CLH6"/>
<keyword evidence="1" id="KW-0472">Membrane</keyword>
<proteinExistence type="predicted"/>
<accession>A0A915CLH6</accession>
<evidence type="ECO:0000313" key="3">
    <source>
        <dbReference type="WBParaSite" id="PgR345_g002_t01"/>
    </source>
</evidence>
<keyword evidence="1" id="KW-0812">Transmembrane</keyword>
<sequence>MKTQIAWPEIEVLFSINAFFTISYMRSKSLIRRSEIELNIWNKYFHSSKILSSISKLSAILRSVS</sequence>
<name>A0A915CLH6_PARUN</name>
<feature type="transmembrane region" description="Helical" evidence="1">
    <location>
        <begin position="6"/>
        <end position="25"/>
    </location>
</feature>
<keyword evidence="1" id="KW-1133">Transmembrane helix</keyword>
<keyword evidence="2" id="KW-1185">Reference proteome</keyword>
<protein>
    <submittedName>
        <fullName evidence="3">Ovule protein</fullName>
    </submittedName>
</protein>
<organism evidence="2 3">
    <name type="scientific">Parascaris univalens</name>
    <name type="common">Nematode worm</name>
    <dbReference type="NCBI Taxonomy" id="6257"/>
    <lineage>
        <taxon>Eukaryota</taxon>
        <taxon>Metazoa</taxon>
        <taxon>Ecdysozoa</taxon>
        <taxon>Nematoda</taxon>
        <taxon>Chromadorea</taxon>
        <taxon>Rhabditida</taxon>
        <taxon>Spirurina</taxon>
        <taxon>Ascaridomorpha</taxon>
        <taxon>Ascaridoidea</taxon>
        <taxon>Ascarididae</taxon>
        <taxon>Parascaris</taxon>
    </lineage>
</organism>
<evidence type="ECO:0000313" key="2">
    <source>
        <dbReference type="Proteomes" id="UP000887569"/>
    </source>
</evidence>
<reference evidence="3" key="1">
    <citation type="submission" date="2022-11" db="UniProtKB">
        <authorList>
            <consortium name="WormBaseParasite"/>
        </authorList>
    </citation>
    <scope>IDENTIFICATION</scope>
</reference>
<dbReference type="WBParaSite" id="PgR345_g002_t01">
    <property type="protein sequence ID" value="PgR345_g002_t01"/>
    <property type="gene ID" value="PgR345_g002"/>
</dbReference>